<keyword evidence="4" id="KW-1185">Reference proteome</keyword>
<dbReference type="InterPro" id="IPR055768">
    <property type="entry name" value="DUF7344"/>
</dbReference>
<comment type="caution">
    <text evidence="3">The sequence shown here is derived from an EMBL/GenBank/DDBJ whole genome shotgun (WGS) entry which is preliminary data.</text>
</comment>
<sequence>MSPGNGEGELSTDEALELLADETRYQLLRTFCERDIGDDGRVDLPELLETLSETSKTEGDGPASESDARRERLTVELRHNHLPRLDSRGVIDWDAEADTVARGPTFGELRPLVELLDEHTDELPGNW</sequence>
<proteinExistence type="predicted"/>
<dbReference type="SUPFAM" id="SSF47473">
    <property type="entry name" value="EF-hand"/>
    <property type="match status" value="1"/>
</dbReference>
<dbReference type="Pfam" id="PF24035">
    <property type="entry name" value="DUF7344"/>
    <property type="match status" value="1"/>
</dbReference>
<accession>A0ABD6CPM1</accession>
<gene>
    <name evidence="3" type="ORF">ACFSBX_14235</name>
</gene>
<dbReference type="InterPro" id="IPR011992">
    <property type="entry name" value="EF-hand-dom_pair"/>
</dbReference>
<name>A0ABD6CPM1_9EURY</name>
<evidence type="ECO:0000313" key="4">
    <source>
        <dbReference type="Proteomes" id="UP001597085"/>
    </source>
</evidence>
<organism evidence="3 4">
    <name type="scientific">Halobellus rarus</name>
    <dbReference type="NCBI Taxonomy" id="1126237"/>
    <lineage>
        <taxon>Archaea</taxon>
        <taxon>Methanobacteriati</taxon>
        <taxon>Methanobacteriota</taxon>
        <taxon>Stenosarchaea group</taxon>
        <taxon>Halobacteria</taxon>
        <taxon>Halobacteriales</taxon>
        <taxon>Haloferacaceae</taxon>
        <taxon>Halobellus</taxon>
    </lineage>
</organism>
<dbReference type="AlphaFoldDB" id="A0ABD6CPM1"/>
<evidence type="ECO:0000256" key="1">
    <source>
        <dbReference type="SAM" id="MobiDB-lite"/>
    </source>
</evidence>
<evidence type="ECO:0000313" key="3">
    <source>
        <dbReference type="EMBL" id="MFD1600119.1"/>
    </source>
</evidence>
<dbReference type="RefSeq" id="WP_256421171.1">
    <property type="nucleotide sequence ID" value="NZ_JANHDI010000006.1"/>
</dbReference>
<reference evidence="3 4" key="1">
    <citation type="journal article" date="2019" name="Int. J. Syst. Evol. Microbiol.">
        <title>The Global Catalogue of Microorganisms (GCM) 10K type strain sequencing project: providing services to taxonomists for standard genome sequencing and annotation.</title>
        <authorList>
            <consortium name="The Broad Institute Genomics Platform"/>
            <consortium name="The Broad Institute Genome Sequencing Center for Infectious Disease"/>
            <person name="Wu L."/>
            <person name="Ma J."/>
        </authorList>
    </citation>
    <scope>NUCLEOTIDE SEQUENCE [LARGE SCALE GENOMIC DNA]</scope>
    <source>
        <strain evidence="3 4">CGMCC 1.12121</strain>
    </source>
</reference>
<dbReference type="Proteomes" id="UP001597085">
    <property type="component" value="Unassembled WGS sequence"/>
</dbReference>
<protein>
    <recommendedName>
        <fullName evidence="2">DUF7344 domain-containing protein</fullName>
    </recommendedName>
</protein>
<feature type="domain" description="DUF7344" evidence="2">
    <location>
        <begin position="17"/>
        <end position="100"/>
    </location>
</feature>
<evidence type="ECO:0000259" key="2">
    <source>
        <dbReference type="Pfam" id="PF24035"/>
    </source>
</evidence>
<feature type="region of interest" description="Disordered" evidence="1">
    <location>
        <begin position="51"/>
        <end position="71"/>
    </location>
</feature>
<dbReference type="EMBL" id="JBHUDK010000012">
    <property type="protein sequence ID" value="MFD1600119.1"/>
    <property type="molecule type" value="Genomic_DNA"/>
</dbReference>